<gene>
    <name evidence="3" type="primary">LOC123723958</name>
</gene>
<protein>
    <submittedName>
        <fullName evidence="3">Uncharacterized protein</fullName>
    </submittedName>
</protein>
<keyword evidence="2" id="KW-1185">Reference proteome</keyword>
<evidence type="ECO:0000256" key="1">
    <source>
        <dbReference type="SAM" id="MobiDB-lite"/>
    </source>
</evidence>
<name>A0ABM3EF30_SALSA</name>
<organism evidence="2 3">
    <name type="scientific">Salmo salar</name>
    <name type="common">Atlantic salmon</name>
    <dbReference type="NCBI Taxonomy" id="8030"/>
    <lineage>
        <taxon>Eukaryota</taxon>
        <taxon>Metazoa</taxon>
        <taxon>Chordata</taxon>
        <taxon>Craniata</taxon>
        <taxon>Vertebrata</taxon>
        <taxon>Euteleostomi</taxon>
        <taxon>Actinopterygii</taxon>
        <taxon>Neopterygii</taxon>
        <taxon>Teleostei</taxon>
        <taxon>Protacanthopterygii</taxon>
        <taxon>Salmoniformes</taxon>
        <taxon>Salmonidae</taxon>
        <taxon>Salmoninae</taxon>
        <taxon>Salmo</taxon>
    </lineage>
</organism>
<feature type="compositionally biased region" description="Polar residues" evidence="1">
    <location>
        <begin position="9"/>
        <end position="41"/>
    </location>
</feature>
<evidence type="ECO:0000313" key="2">
    <source>
        <dbReference type="Proteomes" id="UP001652741"/>
    </source>
</evidence>
<feature type="non-terminal residue" evidence="3">
    <location>
        <position position="1"/>
    </location>
</feature>
<reference evidence="3" key="1">
    <citation type="submission" date="2025-08" db="UniProtKB">
        <authorList>
            <consortium name="RefSeq"/>
        </authorList>
    </citation>
    <scope>IDENTIFICATION</scope>
</reference>
<feature type="region of interest" description="Disordered" evidence="1">
    <location>
        <begin position="1"/>
        <end position="112"/>
    </location>
</feature>
<evidence type="ECO:0000313" key="3">
    <source>
        <dbReference type="RefSeq" id="XP_045569659.1"/>
    </source>
</evidence>
<dbReference type="RefSeq" id="XP_045569659.1">
    <property type="nucleotide sequence ID" value="XM_045713703.1"/>
</dbReference>
<dbReference type="Proteomes" id="UP001652741">
    <property type="component" value="Unplaced"/>
</dbReference>
<sequence length="215" mass="23991">VKLRKTMEQSDPASASDLTQGSEVNSLPKASSGINKSNRSDTTMEENEVYAERGNDVEQESLEGDGIQHKKKKKCQQEGGEESVNVDISSARERGRGRKGGPHVNGMQADQDGSPMVFEKCIQYKYVQQEKAIKRLLDENNKHQELVLAICSEKDTMREELKRRVETEKKHMCTVKKVSTPTPDWCHVHQAASWLFPYGLSGSDKAGLLTPTVSI</sequence>
<proteinExistence type="predicted"/>
<accession>A0ABM3EF30</accession>
<dbReference type="GeneID" id="123723958"/>